<organism evidence="3 5">
    <name type="scientific">Leuconostoc gasicomitatum</name>
    <dbReference type="NCBI Taxonomy" id="115778"/>
    <lineage>
        <taxon>Bacteria</taxon>
        <taxon>Bacillati</taxon>
        <taxon>Bacillota</taxon>
        <taxon>Bacilli</taxon>
        <taxon>Lactobacillales</taxon>
        <taxon>Lactobacillaceae</taxon>
        <taxon>Leuconostoc</taxon>
        <taxon>Leuconostoc gelidum group</taxon>
    </lineage>
</organism>
<comment type="similarity">
    <text evidence="1">Belongs to the UPF0637 family.</text>
</comment>
<evidence type="ECO:0000313" key="5">
    <source>
        <dbReference type="Proteomes" id="UP000752647"/>
    </source>
</evidence>
<evidence type="ECO:0000313" key="3">
    <source>
        <dbReference type="EMBL" id="MBZ5961799.1"/>
    </source>
</evidence>
<dbReference type="Pfam" id="PF06335">
    <property type="entry name" value="DUF1054"/>
    <property type="match status" value="1"/>
</dbReference>
<dbReference type="PIRSF" id="PIRSF021332">
    <property type="entry name" value="DUF1054"/>
    <property type="match status" value="1"/>
</dbReference>
<reference evidence="2 4" key="1">
    <citation type="submission" date="2015-12" db="EMBL/GenBank/DDBJ databases">
        <authorList>
            <person name="Andreevskaya M."/>
        </authorList>
    </citation>
    <scope>NUCLEOTIDE SEQUENCE [LARGE SCALE GENOMIC DNA]</scope>
    <source>
        <strain evidence="2 4">C122c</strain>
    </source>
</reference>
<dbReference type="EMBL" id="FBSY01000017">
    <property type="protein sequence ID" value="CUW15784.1"/>
    <property type="molecule type" value="Genomic_DNA"/>
</dbReference>
<sequence>MFKDSDFEIFNVASLTDRMKLIRTIIDPKFEQSAEAILPILNTNGQQWYAHVAKHLRRTTNAPDNTWVAFAPNKRGYKMMPHFELGIWADHVYLYLAVEENMKPKETAAIVAKMTSARDIIAKLSNDFVLSSDHMVNTSNALTLSTYDDAVQRFANIKHSEVLVGIKLLRGDKHFEEDTDLFQITTVLALLLPLYDKLK</sequence>
<dbReference type="Gene3D" id="3.30.930.20">
    <property type="entry name" value="Protein of unknown function DUF1054"/>
    <property type="match status" value="1"/>
</dbReference>
<dbReference type="EMBL" id="JAHBFI010000001">
    <property type="protein sequence ID" value="MBZ5961799.1"/>
    <property type="molecule type" value="Genomic_DNA"/>
</dbReference>
<name>A0A9Q3XSE0_9LACO</name>
<dbReference type="InterPro" id="IPR053707">
    <property type="entry name" value="UPF0637_domain_sf"/>
</dbReference>
<keyword evidence="4" id="KW-1185">Reference proteome</keyword>
<dbReference type="SUPFAM" id="SSF142913">
    <property type="entry name" value="YktB/PF0168-like"/>
    <property type="match status" value="1"/>
</dbReference>
<dbReference type="OMA" id="WFAIIYE"/>
<dbReference type="Proteomes" id="UP000199271">
    <property type="component" value="Unassembled WGS sequence"/>
</dbReference>
<dbReference type="Proteomes" id="UP000752647">
    <property type="component" value="Unassembled WGS sequence"/>
</dbReference>
<evidence type="ECO:0000313" key="4">
    <source>
        <dbReference type="Proteomes" id="UP000199271"/>
    </source>
</evidence>
<dbReference type="InterPro" id="IPR009403">
    <property type="entry name" value="UPF0637"/>
</dbReference>
<dbReference type="RefSeq" id="WP_010383102.1">
    <property type="nucleotide sequence ID" value="NZ_BPKT01000001.1"/>
</dbReference>
<dbReference type="GeneID" id="34300336"/>
<proteinExistence type="inferred from homology"/>
<evidence type="ECO:0000256" key="1">
    <source>
        <dbReference type="HAMAP-Rule" id="MF_01851"/>
    </source>
</evidence>
<dbReference type="HAMAP" id="MF_01851">
    <property type="entry name" value="UPF0637"/>
    <property type="match status" value="1"/>
</dbReference>
<reference evidence="3" key="2">
    <citation type="submission" date="2021-05" db="EMBL/GenBank/DDBJ databases">
        <title>Pangenome of Leuconostoc gelidum warrants species status for Leuconostoc gelidum subsp. gasicomitatum.</title>
        <authorList>
            <person name="Johansson P."/>
            <person name="Sade E."/>
            <person name="Hultman J."/>
            <person name="Auvinen P."/>
            <person name="Bjorkroth J."/>
        </authorList>
    </citation>
    <scope>NUCLEOTIDE SEQUENCE</scope>
    <source>
        <strain evidence="3">A.21.4</strain>
    </source>
</reference>
<protein>
    <recommendedName>
        <fullName evidence="1">UPF0637 protein C122C_1391</fullName>
    </recommendedName>
</protein>
<accession>A0A9Q3XSE0</accession>
<dbReference type="AlphaFoldDB" id="A0A9Q3XSE0"/>
<evidence type="ECO:0000313" key="2">
    <source>
        <dbReference type="EMBL" id="CUW15784.1"/>
    </source>
</evidence>
<gene>
    <name evidence="2" type="ORF">C122C_1391</name>
    <name evidence="3" type="ORF">KIJ12_01230</name>
</gene>
<comment type="caution">
    <text evidence="3">The sequence shown here is derived from an EMBL/GenBank/DDBJ whole genome shotgun (WGS) entry which is preliminary data.</text>
</comment>